<comment type="subunit">
    <text evidence="5">Homopolymer.</text>
</comment>
<dbReference type="PANTHER" id="PTHR11109">
    <property type="entry name" value="GTP CYCLOHYDROLASE I"/>
    <property type="match status" value="1"/>
</dbReference>
<feature type="binding site" evidence="5">
    <location>
        <position position="82"/>
    </location>
    <ligand>
        <name>Zn(2+)</name>
        <dbReference type="ChEBI" id="CHEBI:29105"/>
    </ligand>
</feature>
<organism evidence="7 8">
    <name type="scientific">Handelsmanbacteria sp. (strain RIFCSPLOWO2_12_FULL_64_10)</name>
    <dbReference type="NCBI Taxonomy" id="1817868"/>
    <lineage>
        <taxon>Bacteria</taxon>
        <taxon>Candidatus Handelsmaniibacteriota</taxon>
    </lineage>
</organism>
<dbReference type="Gene3D" id="1.10.286.10">
    <property type="match status" value="1"/>
</dbReference>
<evidence type="ECO:0000256" key="2">
    <source>
        <dbReference type="ARBA" id="ARBA00005080"/>
    </source>
</evidence>
<evidence type="ECO:0000256" key="1">
    <source>
        <dbReference type="ARBA" id="ARBA00001052"/>
    </source>
</evidence>
<dbReference type="InterPro" id="IPR043133">
    <property type="entry name" value="GTP-CH-I_C/QueF"/>
</dbReference>
<evidence type="ECO:0000256" key="5">
    <source>
        <dbReference type="HAMAP-Rule" id="MF_00223"/>
    </source>
</evidence>
<dbReference type="GO" id="GO:0006729">
    <property type="term" value="P:tetrahydrobiopterin biosynthetic process"/>
    <property type="evidence" value="ECO:0007669"/>
    <property type="project" value="TreeGrafter"/>
</dbReference>
<evidence type="ECO:0000313" key="8">
    <source>
        <dbReference type="Proteomes" id="UP000178606"/>
    </source>
</evidence>
<evidence type="ECO:0000256" key="3">
    <source>
        <dbReference type="ARBA" id="ARBA00022563"/>
    </source>
</evidence>
<protein>
    <recommendedName>
        <fullName evidence="5">GTP cyclohydrolase 1</fullName>
        <ecNumber evidence="5">3.5.4.16</ecNumber>
    </recommendedName>
    <alternativeName>
        <fullName evidence="5">GTP cyclohydrolase I</fullName>
        <shortName evidence="5">GTP-CH-I</shortName>
    </alternativeName>
</protein>
<proteinExistence type="inferred from homology"/>
<dbReference type="GO" id="GO:0005525">
    <property type="term" value="F:GTP binding"/>
    <property type="evidence" value="ECO:0007669"/>
    <property type="project" value="UniProtKB-KW"/>
</dbReference>
<feature type="binding site" evidence="5">
    <location>
        <position position="150"/>
    </location>
    <ligand>
        <name>Zn(2+)</name>
        <dbReference type="ChEBI" id="CHEBI:29105"/>
    </ligand>
</feature>
<dbReference type="FunFam" id="3.30.1130.10:FF:000001">
    <property type="entry name" value="GTP cyclohydrolase 1"/>
    <property type="match status" value="1"/>
</dbReference>
<keyword evidence="5" id="KW-0479">Metal-binding</keyword>
<dbReference type="NCBIfam" id="NF006826">
    <property type="entry name" value="PRK09347.1-3"/>
    <property type="match status" value="1"/>
</dbReference>
<comment type="pathway">
    <text evidence="2 5">Cofactor biosynthesis; 7,8-dihydroneopterin triphosphate biosynthesis; 7,8-dihydroneopterin triphosphate from GTP: step 1/1.</text>
</comment>
<dbReference type="Pfam" id="PF01227">
    <property type="entry name" value="GTP_cyclohydroI"/>
    <property type="match status" value="1"/>
</dbReference>
<reference evidence="7 8" key="1">
    <citation type="journal article" date="2016" name="Nat. Commun.">
        <title>Thousands of microbial genomes shed light on interconnected biogeochemical processes in an aquifer system.</title>
        <authorList>
            <person name="Anantharaman K."/>
            <person name="Brown C.T."/>
            <person name="Hug L.A."/>
            <person name="Sharon I."/>
            <person name="Castelle C.J."/>
            <person name="Probst A.J."/>
            <person name="Thomas B.C."/>
            <person name="Singh A."/>
            <person name="Wilkins M.J."/>
            <person name="Karaoz U."/>
            <person name="Brodie E.L."/>
            <person name="Williams K.H."/>
            <person name="Hubbard S.S."/>
            <person name="Banfield J.F."/>
        </authorList>
    </citation>
    <scope>NUCLEOTIDE SEQUENCE [LARGE SCALE GENOMIC DNA]</scope>
    <source>
        <strain evidence="8">RIFCSPLOWO2_12_FULL_64_10</strain>
    </source>
</reference>
<dbReference type="InterPro" id="IPR018234">
    <property type="entry name" value="GTP_CycHdrlase_I_CS"/>
</dbReference>
<dbReference type="EC" id="3.5.4.16" evidence="5"/>
<dbReference type="NCBIfam" id="NF006825">
    <property type="entry name" value="PRK09347.1-2"/>
    <property type="match status" value="1"/>
</dbReference>
<dbReference type="Gene3D" id="3.30.1130.10">
    <property type="match status" value="1"/>
</dbReference>
<dbReference type="HAMAP" id="MF_00223">
    <property type="entry name" value="FolE"/>
    <property type="match status" value="1"/>
</dbReference>
<comment type="caution">
    <text evidence="7">The sequence shown here is derived from an EMBL/GenBank/DDBJ whole genome shotgun (WGS) entry which is preliminary data.</text>
</comment>
<dbReference type="InterPro" id="IPR001474">
    <property type="entry name" value="GTP_CycHdrlase_I"/>
</dbReference>
<dbReference type="NCBIfam" id="NF006824">
    <property type="entry name" value="PRK09347.1-1"/>
    <property type="match status" value="1"/>
</dbReference>
<keyword evidence="5" id="KW-0547">Nucleotide-binding</keyword>
<evidence type="ECO:0000259" key="6">
    <source>
        <dbReference type="Pfam" id="PF01227"/>
    </source>
</evidence>
<name>A0A1F6C2D8_HANXR</name>
<dbReference type="NCBIfam" id="TIGR00063">
    <property type="entry name" value="folE"/>
    <property type="match status" value="1"/>
</dbReference>
<dbReference type="UniPathway" id="UPA00848">
    <property type="reaction ID" value="UER00151"/>
</dbReference>
<dbReference type="GO" id="GO:0005737">
    <property type="term" value="C:cytoplasm"/>
    <property type="evidence" value="ECO:0007669"/>
    <property type="project" value="TreeGrafter"/>
</dbReference>
<comment type="similarity">
    <text evidence="5">Belongs to the GTP cyclohydrolase I family.</text>
</comment>
<dbReference type="InterPro" id="IPR020602">
    <property type="entry name" value="GTP_CycHdrlase_I_dom"/>
</dbReference>
<dbReference type="EMBL" id="MFKF01000438">
    <property type="protein sequence ID" value="OGG43349.1"/>
    <property type="molecule type" value="Genomic_DNA"/>
</dbReference>
<keyword evidence="3 5" id="KW-0554">One-carbon metabolism</keyword>
<dbReference type="SUPFAM" id="SSF55620">
    <property type="entry name" value="Tetrahydrobiopterin biosynthesis enzymes-like"/>
    <property type="match status" value="1"/>
</dbReference>
<feature type="domain" description="GTP cyclohydrolase I" evidence="6">
    <location>
        <begin position="12"/>
        <end position="185"/>
    </location>
</feature>
<keyword evidence="5" id="KW-0342">GTP-binding</keyword>
<sequence>MAEDKIKRIAFHVEEMMKVLGLDLRDPHLKDTPGRVARMYLEIFGGLEDGNEPQITTFPNEERYDNMVMVKDVSFFSVCAHHMIPFFGRAHIAYIPGERIVGLSKLARIVEFYARRPQLQERLTEQITRFIEEKIHPKGSMVVVEARHLCMEMRGVEKPGALTVTSAVRGLFRDKMAREEFLDLLQLRREQG</sequence>
<dbReference type="AlphaFoldDB" id="A0A1F6C2D8"/>
<gene>
    <name evidence="5" type="primary">folE</name>
    <name evidence="7" type="ORF">A3F84_24630</name>
</gene>
<dbReference type="PANTHER" id="PTHR11109:SF7">
    <property type="entry name" value="GTP CYCLOHYDROLASE 1"/>
    <property type="match status" value="1"/>
</dbReference>
<accession>A0A1F6C2D8</accession>
<dbReference type="GO" id="GO:0006730">
    <property type="term" value="P:one-carbon metabolic process"/>
    <property type="evidence" value="ECO:0007669"/>
    <property type="project" value="UniProtKB-UniRule"/>
</dbReference>
<keyword evidence="5" id="KW-0862">Zinc</keyword>
<evidence type="ECO:0000256" key="4">
    <source>
        <dbReference type="ARBA" id="ARBA00022801"/>
    </source>
</evidence>
<dbReference type="GO" id="GO:0008270">
    <property type="term" value="F:zinc ion binding"/>
    <property type="evidence" value="ECO:0007669"/>
    <property type="project" value="UniProtKB-UniRule"/>
</dbReference>
<dbReference type="InterPro" id="IPR043134">
    <property type="entry name" value="GTP-CH-I_N"/>
</dbReference>
<dbReference type="GO" id="GO:0046654">
    <property type="term" value="P:tetrahydrofolate biosynthetic process"/>
    <property type="evidence" value="ECO:0007669"/>
    <property type="project" value="UniProtKB-UniRule"/>
</dbReference>
<dbReference type="GO" id="GO:0003934">
    <property type="term" value="F:GTP cyclohydrolase I activity"/>
    <property type="evidence" value="ECO:0007669"/>
    <property type="project" value="UniProtKB-UniRule"/>
</dbReference>
<comment type="catalytic activity">
    <reaction evidence="1 5">
        <text>GTP + H2O = 7,8-dihydroneopterin 3'-triphosphate + formate + H(+)</text>
        <dbReference type="Rhea" id="RHEA:17473"/>
        <dbReference type="ChEBI" id="CHEBI:15377"/>
        <dbReference type="ChEBI" id="CHEBI:15378"/>
        <dbReference type="ChEBI" id="CHEBI:15740"/>
        <dbReference type="ChEBI" id="CHEBI:37565"/>
        <dbReference type="ChEBI" id="CHEBI:58462"/>
        <dbReference type="EC" id="3.5.4.16"/>
    </reaction>
</comment>
<dbReference type="Proteomes" id="UP000178606">
    <property type="component" value="Unassembled WGS sequence"/>
</dbReference>
<keyword evidence="4 5" id="KW-0378">Hydrolase</keyword>
<dbReference type="PROSITE" id="PS00860">
    <property type="entry name" value="GTP_CYCLOHYDROL_1_2"/>
    <property type="match status" value="1"/>
</dbReference>
<evidence type="ECO:0000313" key="7">
    <source>
        <dbReference type="EMBL" id="OGG43349.1"/>
    </source>
</evidence>
<feature type="binding site" evidence="5">
    <location>
        <position position="79"/>
    </location>
    <ligand>
        <name>Zn(2+)</name>
        <dbReference type="ChEBI" id="CHEBI:29105"/>
    </ligand>
</feature>